<dbReference type="EMBL" id="CP001159">
    <property type="protein sequence ID" value="ACI64230.1"/>
    <property type="molecule type" value="Genomic_DNA"/>
</dbReference>
<evidence type="ECO:0000313" key="3">
    <source>
        <dbReference type="EMBL" id="ACI64230.1"/>
    </source>
</evidence>
<reference evidence="3 4" key="1">
    <citation type="journal article" date="2004" name="Science">
        <title>The genome of the diatom Thalassiosira pseudonana: ecology, evolution, and metabolism.</title>
        <authorList>
            <person name="Armbrust E.V."/>
            <person name="Berges J.A."/>
            <person name="Bowler C."/>
            <person name="Green B.R."/>
            <person name="Martinez D."/>
            <person name="Putnam N.H."/>
            <person name="Zhou S."/>
            <person name="Allen A.E."/>
            <person name="Apt K.E."/>
            <person name="Bechner M."/>
            <person name="Brzezinski M.A."/>
            <person name="Chaal B.K."/>
            <person name="Chiovitti A."/>
            <person name="Davis A.K."/>
            <person name="Demarest M.S."/>
            <person name="Detter J.C."/>
            <person name="Glavina T."/>
            <person name="Goodstein D."/>
            <person name="Hadi M.Z."/>
            <person name="Hellsten U."/>
            <person name="Hildebrand M."/>
            <person name="Jenkins B.D."/>
            <person name="Jurka J."/>
            <person name="Kapitonov V.V."/>
            <person name="Kroger N."/>
            <person name="Lau W.W."/>
            <person name="Lane T.W."/>
            <person name="Larimer F.W."/>
            <person name="Lippmeier J.C."/>
            <person name="Lucas S."/>
            <person name="Medina M."/>
            <person name="Montsant A."/>
            <person name="Obornik M."/>
            <person name="Parker M.S."/>
            <person name="Palenik B."/>
            <person name="Pazour G.J."/>
            <person name="Richardson P.M."/>
            <person name="Rynearson T.A."/>
            <person name="Saito M.A."/>
            <person name="Schwartz D.C."/>
            <person name="Thamatrakoln K."/>
            <person name="Valentin K."/>
            <person name="Vardi A."/>
            <person name="Wilkerson F.P."/>
            <person name="Rokhsar D.S."/>
        </authorList>
    </citation>
    <scope>NUCLEOTIDE SEQUENCE [LARGE SCALE GENOMIC DNA]</scope>
    <source>
        <strain evidence="3 4">CCMP1335</strain>
    </source>
</reference>
<dbReference type="AlphaFoldDB" id="B5YLH3"/>
<feature type="region of interest" description="Disordered" evidence="1">
    <location>
        <begin position="282"/>
        <end position="318"/>
    </location>
</feature>
<dbReference type="InParanoid" id="B5YLH3"/>
<dbReference type="PANTHER" id="PTHR24216">
    <property type="entry name" value="PAXILLIN-RELATED"/>
    <property type="match status" value="1"/>
</dbReference>
<dbReference type="HOGENOM" id="CLU_394587_0_0_1"/>
<dbReference type="PANTHER" id="PTHR24216:SF65">
    <property type="entry name" value="PAXILLIN-LIKE PROTEIN 1"/>
    <property type="match status" value="1"/>
</dbReference>
<dbReference type="GeneID" id="7442173"/>
<accession>B5YLH3</accession>
<feature type="signal peptide" evidence="2">
    <location>
        <begin position="1"/>
        <end position="18"/>
    </location>
</feature>
<feature type="compositionally biased region" description="Low complexity" evidence="1">
    <location>
        <begin position="435"/>
        <end position="607"/>
    </location>
</feature>
<evidence type="ECO:0000256" key="1">
    <source>
        <dbReference type="SAM" id="MobiDB-lite"/>
    </source>
</evidence>
<dbReference type="KEGG" id="tps:THAPS_10781"/>
<keyword evidence="2" id="KW-0732">Signal</keyword>
<proteinExistence type="predicted"/>
<organism evidence="3 4">
    <name type="scientific">Thalassiosira pseudonana</name>
    <name type="common">Marine diatom</name>
    <name type="synonym">Cyclotella nana</name>
    <dbReference type="NCBI Taxonomy" id="35128"/>
    <lineage>
        <taxon>Eukaryota</taxon>
        <taxon>Sar</taxon>
        <taxon>Stramenopiles</taxon>
        <taxon>Ochrophyta</taxon>
        <taxon>Bacillariophyta</taxon>
        <taxon>Coscinodiscophyceae</taxon>
        <taxon>Thalassiosirophycidae</taxon>
        <taxon>Thalassiosirales</taxon>
        <taxon>Thalassiosiraceae</taxon>
        <taxon>Thalassiosira</taxon>
    </lineage>
</organism>
<evidence type="ECO:0000256" key="2">
    <source>
        <dbReference type="SAM" id="SignalP"/>
    </source>
</evidence>
<feature type="compositionally biased region" description="Polar residues" evidence="1">
    <location>
        <begin position="282"/>
        <end position="301"/>
    </location>
</feature>
<evidence type="ECO:0000313" key="4">
    <source>
        <dbReference type="Proteomes" id="UP000001449"/>
    </source>
</evidence>
<dbReference type="PaxDb" id="35128-Thaps10781"/>
<reference evidence="3 4" key="2">
    <citation type="journal article" date="2008" name="Nature">
        <title>The Phaeodactylum genome reveals the evolutionary history of diatom genomes.</title>
        <authorList>
            <person name="Bowler C."/>
            <person name="Allen A.E."/>
            <person name="Badger J.H."/>
            <person name="Grimwood J."/>
            <person name="Jabbari K."/>
            <person name="Kuo A."/>
            <person name="Maheswari U."/>
            <person name="Martens C."/>
            <person name="Maumus F."/>
            <person name="Otillar R.P."/>
            <person name="Rayko E."/>
            <person name="Salamov A."/>
            <person name="Vandepoele K."/>
            <person name="Beszteri B."/>
            <person name="Gruber A."/>
            <person name="Heijde M."/>
            <person name="Katinka M."/>
            <person name="Mock T."/>
            <person name="Valentin K."/>
            <person name="Verret F."/>
            <person name="Berges J.A."/>
            <person name="Brownlee C."/>
            <person name="Cadoret J.P."/>
            <person name="Chiovitti A."/>
            <person name="Choi C.J."/>
            <person name="Coesel S."/>
            <person name="De Martino A."/>
            <person name="Detter J.C."/>
            <person name="Durkin C."/>
            <person name="Falciatore A."/>
            <person name="Fournet J."/>
            <person name="Haruta M."/>
            <person name="Huysman M.J."/>
            <person name="Jenkins B.D."/>
            <person name="Jiroutova K."/>
            <person name="Jorgensen R.E."/>
            <person name="Joubert Y."/>
            <person name="Kaplan A."/>
            <person name="Kroger N."/>
            <person name="Kroth P.G."/>
            <person name="La Roche J."/>
            <person name="Lindquist E."/>
            <person name="Lommer M."/>
            <person name="Martin-Jezequel V."/>
            <person name="Lopez P.J."/>
            <person name="Lucas S."/>
            <person name="Mangogna M."/>
            <person name="McGinnis K."/>
            <person name="Medlin L.K."/>
            <person name="Montsant A."/>
            <person name="Oudot-Le Secq M.P."/>
            <person name="Napoli C."/>
            <person name="Obornik M."/>
            <person name="Parker M.S."/>
            <person name="Petit J.L."/>
            <person name="Porcel B.M."/>
            <person name="Poulsen N."/>
            <person name="Robison M."/>
            <person name="Rychlewski L."/>
            <person name="Rynearson T.A."/>
            <person name="Schmutz J."/>
            <person name="Shapiro H."/>
            <person name="Siaut M."/>
            <person name="Stanley M."/>
            <person name="Sussman M.R."/>
            <person name="Taylor A.R."/>
            <person name="Vardi A."/>
            <person name="von Dassow P."/>
            <person name="Vyverman W."/>
            <person name="Willis A."/>
            <person name="Wyrwicz L.S."/>
            <person name="Rokhsar D.S."/>
            <person name="Weissenbach J."/>
            <person name="Armbrust E.V."/>
            <person name="Green B.R."/>
            <person name="Van de Peer Y."/>
            <person name="Grigoriev I.V."/>
        </authorList>
    </citation>
    <scope>NUCLEOTIDE SEQUENCE [LARGE SCALE GENOMIC DNA]</scope>
    <source>
        <strain evidence="3 4">CCMP1335</strain>
    </source>
</reference>
<feature type="region of interest" description="Disordered" evidence="1">
    <location>
        <begin position="435"/>
        <end position="612"/>
    </location>
</feature>
<feature type="chain" id="PRO_5002841357" description="WSC domain-containing protein" evidence="2">
    <location>
        <begin position="19"/>
        <end position="699"/>
    </location>
</feature>
<feature type="region of interest" description="Disordered" evidence="1">
    <location>
        <begin position="672"/>
        <end position="699"/>
    </location>
</feature>
<dbReference type="Proteomes" id="UP000001449">
    <property type="component" value="Chromosome 18"/>
</dbReference>
<evidence type="ECO:0008006" key="5">
    <source>
        <dbReference type="Google" id="ProtNLM"/>
    </source>
</evidence>
<gene>
    <name evidence="3" type="ORF">THAPS_10781</name>
</gene>
<protein>
    <recommendedName>
        <fullName evidence="5">WSC domain-containing protein</fullName>
    </recommendedName>
</protein>
<dbReference type="RefSeq" id="XP_002295513.1">
    <property type="nucleotide sequence ID" value="XM_002295477.1"/>
</dbReference>
<keyword evidence="4" id="KW-1185">Reference proteome</keyword>
<name>B5YLH3_THAPS</name>
<sequence>MRLFYYPLSLSLLLFVGASELTKWRSAVALVAPATKQLRSFDSSSTALDLDAYTFIGNGTCKSSAYEEYDRITTRVASGAGAAEQCATFCGTIAYTTHVGIELHPGGDGEDTACNCLYEDDTTPVKKPNRDASFHGRGEIRWVGGNVASKCFKFEKHVEGMQLVGVGFPVDCQANDFITTSKLTTTTTPSSAKDCIEACKTSHYVYSQSQRDLGSLDESDNAGFAFLRGENGAPNECKCFVREENQCNMIMGDNDKSVGDLYCHDCFSFQGESRSRQRSLHNINCSPTNIPTESPTITQAPSDAPTEGPTESPTKSPTEVCPDQILSCLLLLIIVILLTFINGYYRSFQPSLQLSSSVVVISTSVNSHRSTSANQYTNKQSIVINTALIYVCCHLKRYVCSMIFALFASRIEIDIVFPALEHHYSHNNRGCILQPSMLPSDSPSSTPSDAPSVSLQPSISAQPSISSAPSFSIQPSDSNRPSSKPSSTPSQSHVPSTKPSSTPSLIPSSSPSSEPSAEPSSNPSDAPSESSQPSISAQPSISSAPSFSIQPSDSNRPSSKPSSTPSQSHVPSTKPSSTPSLIPSSSPSSEPSAEPSSNPSDAPSESSQPSISAQVWNTCIDERTFLSRQMQILTTSHFSSLAEYFICSVFLDSTIRLKQTQLQTIIHTFSHVPSTKPSSTPSLIPSSSPSSEPSAETDA</sequence>